<dbReference type="Gene3D" id="3.40.50.1000">
    <property type="entry name" value="HAD superfamily/HAD-like"/>
    <property type="match status" value="1"/>
</dbReference>
<evidence type="ECO:0000313" key="3">
    <source>
        <dbReference type="Proteomes" id="UP000263753"/>
    </source>
</evidence>
<evidence type="ECO:0000313" key="2">
    <source>
        <dbReference type="EMBL" id="MDV2468481.1"/>
    </source>
</evidence>
<organism evidence="1 3">
    <name type="scientific">Acinetobacter chinensis</name>
    <dbReference type="NCBI Taxonomy" id="2004650"/>
    <lineage>
        <taxon>Bacteria</taxon>
        <taxon>Pseudomonadati</taxon>
        <taxon>Pseudomonadota</taxon>
        <taxon>Gammaproteobacteria</taxon>
        <taxon>Moraxellales</taxon>
        <taxon>Moraxellaceae</taxon>
        <taxon>Acinetobacter</taxon>
    </lineage>
</organism>
<dbReference type="InterPro" id="IPR010039">
    <property type="entry name" value="EcbF_BcbF"/>
</dbReference>
<dbReference type="InterPro" id="IPR036412">
    <property type="entry name" value="HAD-like_sf"/>
</dbReference>
<evidence type="ECO:0000313" key="4">
    <source>
        <dbReference type="Proteomes" id="UP001278188"/>
    </source>
</evidence>
<reference evidence="3" key="1">
    <citation type="submission" date="2018-09" db="EMBL/GenBank/DDBJ databases">
        <title>The complete genome of Acinetobacter sp. strain WCHAc010005.</title>
        <authorList>
            <person name="Hu Y."/>
            <person name="Long H."/>
            <person name="Feng Y."/>
            <person name="Zong Z."/>
        </authorList>
    </citation>
    <scope>NUCLEOTIDE SEQUENCE [LARGE SCALE GENOMIC DNA]</scope>
    <source>
        <strain evidence="3">WCHAc010005</strain>
    </source>
</reference>
<dbReference type="NCBIfam" id="TIGR01689">
    <property type="entry name" value="EcbF-BcbF"/>
    <property type="match status" value="1"/>
</dbReference>
<evidence type="ECO:0000313" key="1">
    <source>
        <dbReference type="EMBL" id="AXY56106.1"/>
    </source>
</evidence>
<dbReference type="SUPFAM" id="SSF56784">
    <property type="entry name" value="HAD-like"/>
    <property type="match status" value="1"/>
</dbReference>
<reference evidence="1" key="2">
    <citation type="journal article" date="2019" name="J. Microbiol.">
        <title>Acinetobacter chinensis, a novel Acinetobacter species, carrying blaNDM-1, recovered from hospital sewage.</title>
        <authorList>
            <person name="Hu Y."/>
            <person name="Feng Y."/>
            <person name="Qin J."/>
            <person name="Zhang X."/>
            <person name="Zong Z."/>
        </authorList>
    </citation>
    <scope>NUCLEOTIDE SEQUENCE</scope>
    <source>
        <strain evidence="1">WCHAc010005</strain>
    </source>
</reference>
<name>A0A3B7LTQ7_9GAMM</name>
<dbReference type="Proteomes" id="UP001278188">
    <property type="component" value="Unassembled WGS sequence"/>
</dbReference>
<proteinExistence type="predicted"/>
<gene>
    <name evidence="1" type="ORF">CDG60_05685</name>
    <name evidence="2" type="ORF">QR674_05740</name>
</gene>
<protein>
    <submittedName>
        <fullName evidence="1">Capsular biosynthesis protein</fullName>
    </submittedName>
</protein>
<dbReference type="AlphaFoldDB" id="A0A3B7LTQ7"/>
<dbReference type="Proteomes" id="UP000263753">
    <property type="component" value="Chromosome"/>
</dbReference>
<dbReference type="EMBL" id="JASVDY010000002">
    <property type="protein sequence ID" value="MDV2468481.1"/>
    <property type="molecule type" value="Genomic_DNA"/>
</dbReference>
<dbReference type="KEGG" id="achi:CDG60_05685"/>
<reference evidence="2 4" key="3">
    <citation type="submission" date="2023-06" db="EMBL/GenBank/DDBJ databases">
        <title>Genomic Analysis of Acinetobacter Strains Recovered from South Australian Aquatic Samples provides Insights into the Circulation of Antibiotic Resistance determinants in the Environment.</title>
        <authorList>
            <person name="Tobin L."/>
            <person name="Jarocki V.M."/>
            <person name="Kenyon J."/>
            <person name="Drigo B."/>
            <person name="Donner E."/>
            <person name="Djordjevic S.P."/>
            <person name="Hamidian M."/>
        </authorList>
    </citation>
    <scope>NUCLEOTIDE SEQUENCE [LARGE SCALE GENOMIC DNA]</scope>
    <source>
        <strain evidence="2 4">SAAc652</strain>
    </source>
</reference>
<dbReference type="InterPro" id="IPR023214">
    <property type="entry name" value="HAD_sf"/>
</dbReference>
<accession>A0A3B7LTQ7</accession>
<keyword evidence="4" id="KW-1185">Reference proteome</keyword>
<dbReference type="EMBL" id="CP032134">
    <property type="protein sequence ID" value="AXY56106.1"/>
    <property type="molecule type" value="Genomic_DNA"/>
</dbReference>
<sequence>MKRLIFDVDETICTTVNGDYKNSKPITSVIEKMWDYKQQGFEICLSTSRNMKTYSGNSGKIAANTLPILIEWLNKHNVPYDEIYIAKPWCGFEGFYVDDKAIRPDEFVNLSYEEIIKLTTKEQV</sequence>
<dbReference type="RefSeq" id="WP_087513274.1">
    <property type="nucleotide sequence ID" value="NZ_CP032134.1"/>
</dbReference>